<dbReference type="Proteomes" id="UP000284219">
    <property type="component" value="Unassembled WGS sequence"/>
</dbReference>
<proteinExistence type="predicted"/>
<protein>
    <submittedName>
        <fullName evidence="1">Uncharacterized protein</fullName>
    </submittedName>
</protein>
<organism evidence="1 2">
    <name type="scientific">Ammoniphilus oxalaticus</name>
    <dbReference type="NCBI Taxonomy" id="66863"/>
    <lineage>
        <taxon>Bacteria</taxon>
        <taxon>Bacillati</taxon>
        <taxon>Bacillota</taxon>
        <taxon>Bacilli</taxon>
        <taxon>Bacillales</taxon>
        <taxon>Paenibacillaceae</taxon>
        <taxon>Aneurinibacillus group</taxon>
        <taxon>Ammoniphilus</taxon>
    </lineage>
</organism>
<evidence type="ECO:0000313" key="2">
    <source>
        <dbReference type="Proteomes" id="UP000284219"/>
    </source>
</evidence>
<name>A0A419SQN1_9BACL</name>
<dbReference type="EMBL" id="MCHY01000002">
    <property type="protein sequence ID" value="RKD26814.1"/>
    <property type="molecule type" value="Genomic_DNA"/>
</dbReference>
<accession>A0A419SQN1</accession>
<dbReference type="RefSeq" id="WP_120188100.1">
    <property type="nucleotide sequence ID" value="NZ_MCHY01000002.1"/>
</dbReference>
<dbReference type="InterPro" id="IPR027417">
    <property type="entry name" value="P-loop_NTPase"/>
</dbReference>
<comment type="caution">
    <text evidence="1">The sequence shown here is derived from an EMBL/GenBank/DDBJ whole genome shotgun (WGS) entry which is preliminary data.</text>
</comment>
<dbReference type="OrthoDB" id="9781752at2"/>
<dbReference type="AlphaFoldDB" id="A0A419SQN1"/>
<reference evidence="1 2" key="1">
    <citation type="submission" date="2016-08" db="EMBL/GenBank/DDBJ databases">
        <title>Novel Firmicute Genomes.</title>
        <authorList>
            <person name="Poppleton D.I."/>
            <person name="Gribaldo S."/>
        </authorList>
    </citation>
    <scope>NUCLEOTIDE SEQUENCE [LARGE SCALE GENOMIC DNA]</scope>
    <source>
        <strain evidence="1 2">RAOx-1</strain>
    </source>
</reference>
<keyword evidence="2" id="KW-1185">Reference proteome</keyword>
<gene>
    <name evidence="1" type="ORF">BEP19_16600</name>
</gene>
<sequence>MAGKEIHYYAGGNTARGFRSYLDSTLQYMDRIFILLGAPGNGKSSMMKTLGRKYNDEGYDVEWIHSALDRDAVEGVIIPALKVGVVDGSGPHVITAKAPGAIEHYINFGSAWDTESLAKQKKRIVQLRGSIEQHLEEARQCFREALEIHDEWEKIYITNMDFAKADEITAEWIAACFGELRLNKQTQILQRYLGAATPHGAADFVPNLTAGVAKRYFIKGRAGSGKSTMLKRIAAVAQERGFDMEVYHCGLDPNSLDMLIFRELGIAIFDSTTPHEYSPDRENDEIIDIYARAIEPGTDEKYAERIQDISARYRAKMKQGATKLGEAKEAQDQLKELYVAAMDFNQVDAIRAEVESEIDSIARRFAQDSSES</sequence>
<dbReference type="SUPFAM" id="SSF52540">
    <property type="entry name" value="P-loop containing nucleoside triphosphate hydrolases"/>
    <property type="match status" value="2"/>
</dbReference>
<evidence type="ECO:0000313" key="1">
    <source>
        <dbReference type="EMBL" id="RKD26814.1"/>
    </source>
</evidence>